<comment type="caution">
    <text evidence="3">The sequence shown here is derived from an EMBL/GenBank/DDBJ whole genome shotgun (WGS) entry which is preliminary data.</text>
</comment>
<feature type="chain" id="PRO_5012179203" description="DUF4350 domain-containing protein" evidence="2">
    <location>
        <begin position="32"/>
        <end position="650"/>
    </location>
</feature>
<feature type="transmembrane region" description="Helical" evidence="1">
    <location>
        <begin position="386"/>
        <end position="409"/>
    </location>
</feature>
<name>A0A2A6RIJ7_9CHLR</name>
<dbReference type="Proteomes" id="UP000220527">
    <property type="component" value="Unassembled WGS sequence"/>
</dbReference>
<keyword evidence="4" id="KW-1185">Reference proteome</keyword>
<keyword evidence="1" id="KW-1133">Transmembrane helix</keyword>
<proteinExistence type="predicted"/>
<protein>
    <recommendedName>
        <fullName evidence="5">DUF4350 domain-containing protein</fullName>
    </recommendedName>
</protein>
<evidence type="ECO:0000256" key="2">
    <source>
        <dbReference type="SAM" id="SignalP"/>
    </source>
</evidence>
<evidence type="ECO:0000256" key="1">
    <source>
        <dbReference type="SAM" id="Phobius"/>
    </source>
</evidence>
<dbReference type="SUPFAM" id="SSF52317">
    <property type="entry name" value="Class I glutamine amidotransferase-like"/>
    <property type="match status" value="1"/>
</dbReference>
<evidence type="ECO:0008006" key="5">
    <source>
        <dbReference type="Google" id="ProtNLM"/>
    </source>
</evidence>
<sequence>MKLARPVACLAALALCLMLLVGGLGPTAVYAQNQPPPVSLEVRVGYDGAGRFRVNHWFPTEIIATNDGPDLRGTIEWHVRGMAEPAFSAPLDLPRGAHKALQMPLLIPSNVRQATLVLMVDGVDLLAQQVPLLPLLSDLVLVGVISSDQSLLNSLHTVQFAHQLATRVISLDQALLPDHGQMLSGLDVIFIHELSLGELRPTQREALELWVDMGGRLVVGGGHAGALASANLAHLLPVEVGALRPNVELQALEQVLDPALVASSVGSATAHAVRLRPGAHSHDQAQLVTQIEHGAGYVIFTAFDLAATRAWLHEAQFWTEILTIEPRIELASSFRWRSDDLLRNALNLAATRLPSTGLLLLLMATYIIIVGPLNFWLLRRRRRLEWAWVTTPLIVVFFLVAAYGSSLLLRGTNAQVHQLAIVQGVAGNSVGQRTTFLNIYSPQRRSYDITFASDSLVSPMSFEGWRSQNLTLHQHELNVGFENLLIDVSALRTLLIEAPVTTLPQVSSRLERDALHVSGEVQLEGSTGLRDVLIVKGTNAQLLGNLEPGQTATVDLMLNQSNFPGPIGNRLNDDGLIRRSRVLSQIFDHDRFALGGGQFGGARRGIPNDAVYLMGWTTEPGASIVINGRTVAPQSETLYMIRLNFSNESV</sequence>
<reference evidence="4" key="1">
    <citation type="submission" date="2017-08" db="EMBL/GenBank/DDBJ databases">
        <authorList>
            <person name="Grouzdev D.S."/>
            <person name="Gaisin V.A."/>
            <person name="Rysina M.S."/>
            <person name="Gorlenko V.M."/>
        </authorList>
    </citation>
    <scope>NUCLEOTIDE SEQUENCE [LARGE SCALE GENOMIC DNA]</scope>
    <source>
        <strain evidence="4">Kir15-3F</strain>
    </source>
</reference>
<accession>A0A2A6RIJ7</accession>
<keyword evidence="1" id="KW-0812">Transmembrane</keyword>
<gene>
    <name evidence="3" type="ORF">CJ255_12395</name>
</gene>
<dbReference type="InterPro" id="IPR029062">
    <property type="entry name" value="Class_I_gatase-like"/>
</dbReference>
<evidence type="ECO:0000313" key="4">
    <source>
        <dbReference type="Proteomes" id="UP000220527"/>
    </source>
</evidence>
<dbReference type="Gene3D" id="3.40.50.880">
    <property type="match status" value="1"/>
</dbReference>
<feature type="transmembrane region" description="Helical" evidence="1">
    <location>
        <begin position="357"/>
        <end position="377"/>
    </location>
</feature>
<keyword evidence="2" id="KW-0732">Signal</keyword>
<evidence type="ECO:0000313" key="3">
    <source>
        <dbReference type="EMBL" id="PDW02763.1"/>
    </source>
</evidence>
<dbReference type="RefSeq" id="WP_097644421.1">
    <property type="nucleotide sequence ID" value="NZ_NQWI01000053.1"/>
</dbReference>
<dbReference type="AlphaFoldDB" id="A0A2A6RIJ7"/>
<dbReference type="OrthoDB" id="137965at2"/>
<keyword evidence="1" id="KW-0472">Membrane</keyword>
<dbReference type="EMBL" id="NQWI01000053">
    <property type="protein sequence ID" value="PDW02763.1"/>
    <property type="molecule type" value="Genomic_DNA"/>
</dbReference>
<feature type="signal peptide" evidence="2">
    <location>
        <begin position="1"/>
        <end position="31"/>
    </location>
</feature>
<organism evidence="3 4">
    <name type="scientific">Candidatus Viridilinea mediisalina</name>
    <dbReference type="NCBI Taxonomy" id="2024553"/>
    <lineage>
        <taxon>Bacteria</taxon>
        <taxon>Bacillati</taxon>
        <taxon>Chloroflexota</taxon>
        <taxon>Chloroflexia</taxon>
        <taxon>Chloroflexales</taxon>
        <taxon>Chloroflexineae</taxon>
        <taxon>Oscillochloridaceae</taxon>
        <taxon>Candidatus Viridilinea</taxon>
    </lineage>
</organism>